<dbReference type="GO" id="GO:0006935">
    <property type="term" value="P:chemotaxis"/>
    <property type="evidence" value="ECO:0007669"/>
    <property type="project" value="InterPro"/>
</dbReference>
<reference evidence="2" key="2">
    <citation type="journal article" date="2014" name="Int. J. Syst. Evol. Microbiol.">
        <title>Complete genome of a new Firmicutes species belonging to the dominant human colonic microbiota ('Ruminococcus bicirculans') reveals two chromosomes and a selective capacity to utilize plant glucans.</title>
        <authorList>
            <consortium name="NISC Comparative Sequencing Program"/>
            <person name="Wegmann U."/>
            <person name="Louis P."/>
            <person name="Goesmann A."/>
            <person name="Henrissat B."/>
            <person name="Duncan S.H."/>
            <person name="Flint H.J."/>
        </authorList>
    </citation>
    <scope>NUCLEOTIDE SEQUENCE</scope>
    <source>
        <strain evidence="2">CCM 7403</strain>
    </source>
</reference>
<evidence type="ECO:0000313" key="4">
    <source>
        <dbReference type="Proteomes" id="UP000297025"/>
    </source>
</evidence>
<dbReference type="RefSeq" id="WP_135833180.1">
    <property type="nucleotide sequence ID" value="NZ_BMCK01000003.1"/>
</dbReference>
<dbReference type="InterPro" id="IPR002545">
    <property type="entry name" value="CheW-lke_dom"/>
</dbReference>
<name>A0A4P7UD17_9ACTN</name>
<dbReference type="PANTHER" id="PTHR22617">
    <property type="entry name" value="CHEMOTAXIS SENSOR HISTIDINE KINASE-RELATED"/>
    <property type="match status" value="1"/>
</dbReference>
<dbReference type="AlphaFoldDB" id="A0A4P7UD17"/>
<organism evidence="3 4">
    <name type="scientific">Nocardioides daphniae</name>
    <dbReference type="NCBI Taxonomy" id="402297"/>
    <lineage>
        <taxon>Bacteria</taxon>
        <taxon>Bacillati</taxon>
        <taxon>Actinomycetota</taxon>
        <taxon>Actinomycetes</taxon>
        <taxon>Propionibacteriales</taxon>
        <taxon>Nocardioidaceae</taxon>
        <taxon>Nocardioides</taxon>
    </lineage>
</organism>
<dbReference type="PANTHER" id="PTHR22617:SF23">
    <property type="entry name" value="CHEMOTAXIS PROTEIN CHEW"/>
    <property type="match status" value="1"/>
</dbReference>
<dbReference type="InterPro" id="IPR036061">
    <property type="entry name" value="CheW-like_dom_sf"/>
</dbReference>
<evidence type="ECO:0000313" key="3">
    <source>
        <dbReference type="EMBL" id="QCC78142.1"/>
    </source>
</evidence>
<evidence type="ECO:0000313" key="2">
    <source>
        <dbReference type="EMBL" id="GGD21523.1"/>
    </source>
</evidence>
<dbReference type="Pfam" id="PF01584">
    <property type="entry name" value="CheW"/>
    <property type="match status" value="1"/>
</dbReference>
<dbReference type="Gene3D" id="2.40.50.180">
    <property type="entry name" value="CheA-289, Domain 4"/>
    <property type="match status" value="1"/>
</dbReference>
<evidence type="ECO:0000259" key="1">
    <source>
        <dbReference type="PROSITE" id="PS50851"/>
    </source>
</evidence>
<dbReference type="EMBL" id="BMCK01000003">
    <property type="protein sequence ID" value="GGD21523.1"/>
    <property type="molecule type" value="Genomic_DNA"/>
</dbReference>
<reference evidence="3" key="4">
    <citation type="submission" date="2019-03" db="EMBL/GenBank/DDBJ databases">
        <authorList>
            <person name="Huang Y."/>
        </authorList>
    </citation>
    <scope>NUCLEOTIDE SEQUENCE</scope>
    <source>
        <strain evidence="3">JCM 16608</strain>
    </source>
</reference>
<reference evidence="3 4" key="1">
    <citation type="journal article" date="2008" name="Int. J. Syst. Evol. Microbiol.">
        <title>Nocardioides daphniae sp. nov., isolated from Daphnia cucullata (Crustacea: Cladocera).</title>
        <authorList>
            <person name="Toth E.M."/>
            <person name="Keki Z."/>
            <person name="Homonnay Z.G."/>
            <person name="Borsodi A.K."/>
            <person name="Marialigeti K."/>
            <person name="Schumann P."/>
        </authorList>
    </citation>
    <scope>NUCLEOTIDE SEQUENCE [LARGE SCALE GENOMIC DNA]</scope>
    <source>
        <strain evidence="3 4">JCM 16608</strain>
    </source>
</reference>
<dbReference type="KEGG" id="ndp:E2C04_14845"/>
<dbReference type="InterPro" id="IPR039315">
    <property type="entry name" value="CheW"/>
</dbReference>
<dbReference type="SUPFAM" id="SSF50341">
    <property type="entry name" value="CheW-like"/>
    <property type="match status" value="1"/>
</dbReference>
<dbReference type="Gene3D" id="2.30.30.40">
    <property type="entry name" value="SH3 Domains"/>
    <property type="match status" value="1"/>
</dbReference>
<proteinExistence type="predicted"/>
<accession>A0A4P7UD17</accession>
<dbReference type="GO" id="GO:0007165">
    <property type="term" value="P:signal transduction"/>
    <property type="evidence" value="ECO:0007669"/>
    <property type="project" value="InterPro"/>
</dbReference>
<dbReference type="GO" id="GO:0005829">
    <property type="term" value="C:cytosol"/>
    <property type="evidence" value="ECO:0007669"/>
    <property type="project" value="TreeGrafter"/>
</dbReference>
<dbReference type="EMBL" id="CP038462">
    <property type="protein sequence ID" value="QCC78142.1"/>
    <property type="molecule type" value="Genomic_DNA"/>
</dbReference>
<dbReference type="OrthoDB" id="9790406at2"/>
<dbReference type="PROSITE" id="PS50851">
    <property type="entry name" value="CHEW"/>
    <property type="match status" value="1"/>
</dbReference>
<gene>
    <name evidence="3" type="ORF">E2C04_14845</name>
    <name evidence="2" type="ORF">GCM10007231_20910</name>
</gene>
<evidence type="ECO:0000313" key="5">
    <source>
        <dbReference type="Proteomes" id="UP000630594"/>
    </source>
</evidence>
<protein>
    <submittedName>
        <fullName evidence="3">Chemotaxis protein CheW</fullName>
    </submittedName>
</protein>
<dbReference type="Proteomes" id="UP000297025">
    <property type="component" value="Chromosome"/>
</dbReference>
<feature type="domain" description="CheW-like" evidence="1">
    <location>
        <begin position="2"/>
        <end position="139"/>
    </location>
</feature>
<dbReference type="Proteomes" id="UP000630594">
    <property type="component" value="Unassembled WGS sequence"/>
</dbReference>
<reference evidence="2" key="5">
    <citation type="submission" date="2024-05" db="EMBL/GenBank/DDBJ databases">
        <authorList>
            <person name="Sun Q."/>
            <person name="Sedlacek I."/>
        </authorList>
    </citation>
    <scope>NUCLEOTIDE SEQUENCE</scope>
    <source>
        <strain evidence="2">CCM 7403</strain>
    </source>
</reference>
<sequence length="139" mass="14899">MSTRLVTFTLDGHLYGVDVASVQEVLRGQPQTRIPLAPESVSGLINLRGQVLSAVELRARLGLPDRAADQEAMLVVVRVAGETIALLVDTIGAVIDVDEEQFELPPDTLTGASREFLHGAYKLEGQLLLALDVERAVAA</sequence>
<reference evidence="5" key="3">
    <citation type="journal article" date="2019" name="Int. J. Syst. Evol. Microbiol.">
        <title>The Global Catalogue of Microorganisms (GCM) 10K type strain sequencing project: providing services to taxonomists for standard genome sequencing and annotation.</title>
        <authorList>
            <consortium name="The Broad Institute Genomics Platform"/>
            <consortium name="The Broad Institute Genome Sequencing Center for Infectious Disease"/>
            <person name="Wu L."/>
            <person name="Ma J."/>
        </authorList>
    </citation>
    <scope>NUCLEOTIDE SEQUENCE [LARGE SCALE GENOMIC DNA]</scope>
    <source>
        <strain evidence="5">CCM 7403</strain>
    </source>
</reference>
<keyword evidence="5" id="KW-1185">Reference proteome</keyword>
<dbReference type="SMART" id="SM00260">
    <property type="entry name" value="CheW"/>
    <property type="match status" value="1"/>
</dbReference>